<dbReference type="PRINTS" id="PR00455">
    <property type="entry name" value="HTHTETR"/>
</dbReference>
<dbReference type="PANTHER" id="PTHR43479:SF23">
    <property type="entry name" value="HTH TETR-TYPE DOMAIN-CONTAINING PROTEIN"/>
    <property type="match status" value="1"/>
</dbReference>
<dbReference type="InterPro" id="IPR009057">
    <property type="entry name" value="Homeodomain-like_sf"/>
</dbReference>
<feature type="domain" description="HTH tetR-type" evidence="4">
    <location>
        <begin position="10"/>
        <end position="70"/>
    </location>
</feature>
<dbReference type="Gene3D" id="1.10.357.10">
    <property type="entry name" value="Tetracycline Repressor, domain 2"/>
    <property type="match status" value="1"/>
</dbReference>
<name>A0A7Y7QD93_LACRH</name>
<feature type="transmembrane region" description="Helical" evidence="3">
    <location>
        <begin position="146"/>
        <end position="163"/>
    </location>
</feature>
<dbReference type="InterPro" id="IPR050624">
    <property type="entry name" value="HTH-type_Tx_Regulator"/>
</dbReference>
<reference evidence="5 6" key="1">
    <citation type="submission" date="2020-06" db="EMBL/GenBank/DDBJ databases">
        <title>Lactobacillus rhamnosus QC,genome.</title>
        <authorList>
            <person name="Yi H."/>
            <person name="Jin M."/>
        </authorList>
    </citation>
    <scope>NUCLEOTIDE SEQUENCE [LARGE SCALE GENOMIC DNA]</scope>
    <source>
        <strain evidence="5 6">QC</strain>
    </source>
</reference>
<feature type="DNA-binding region" description="H-T-H motif" evidence="2">
    <location>
        <begin position="33"/>
        <end position="52"/>
    </location>
</feature>
<dbReference type="AlphaFoldDB" id="A0A7Y7QD93"/>
<keyword evidence="3" id="KW-0472">Membrane</keyword>
<dbReference type="SUPFAM" id="SSF46689">
    <property type="entry name" value="Homeodomain-like"/>
    <property type="match status" value="1"/>
</dbReference>
<organism evidence="5 6">
    <name type="scientific">Lacticaseibacillus rhamnosus</name>
    <name type="common">Lactobacillus rhamnosus</name>
    <dbReference type="NCBI Taxonomy" id="47715"/>
    <lineage>
        <taxon>Bacteria</taxon>
        <taxon>Bacillati</taxon>
        <taxon>Bacillota</taxon>
        <taxon>Bacilli</taxon>
        <taxon>Lactobacillales</taxon>
        <taxon>Lactobacillaceae</taxon>
        <taxon>Lacticaseibacillus</taxon>
    </lineage>
</organism>
<sequence length="195" mass="22288">MVKQTDLRILKTNDAIKHAFLKLIKAKGFSNTTINDIANAAKINRSTFYLHFTDKYDLLNHLVSSCLTNIIDTLSPEFYFSGNVLNETAFRHDLAQSLEVIAKSPELYSFVFEDPESLGLRQQAEDKLQHHLQLCLPQKTLVERDLILVIVPSIYIATLRWWLSHDMKYSSNFLADELVTFFKFGSKSVLDSGSL</sequence>
<evidence type="ECO:0000313" key="5">
    <source>
        <dbReference type="EMBL" id="NVO86974.1"/>
    </source>
</evidence>
<dbReference type="RefSeq" id="WP_176817386.1">
    <property type="nucleotide sequence ID" value="NZ_CP172126.1"/>
</dbReference>
<evidence type="ECO:0000256" key="3">
    <source>
        <dbReference type="SAM" id="Phobius"/>
    </source>
</evidence>
<evidence type="ECO:0000256" key="1">
    <source>
        <dbReference type="ARBA" id="ARBA00023125"/>
    </source>
</evidence>
<evidence type="ECO:0000259" key="4">
    <source>
        <dbReference type="PROSITE" id="PS50977"/>
    </source>
</evidence>
<dbReference type="InterPro" id="IPR001647">
    <property type="entry name" value="HTH_TetR"/>
</dbReference>
<dbReference type="Pfam" id="PF00440">
    <property type="entry name" value="TetR_N"/>
    <property type="match status" value="1"/>
</dbReference>
<gene>
    <name evidence="5" type="ORF">HWN39_00505</name>
</gene>
<keyword evidence="3" id="KW-0812">Transmembrane</keyword>
<comment type="caution">
    <text evidence="5">The sequence shown here is derived from an EMBL/GenBank/DDBJ whole genome shotgun (WGS) entry which is preliminary data.</text>
</comment>
<protein>
    <submittedName>
        <fullName evidence="5">TetR/AcrR family transcriptional regulator</fullName>
    </submittedName>
</protein>
<dbReference type="Proteomes" id="UP000542889">
    <property type="component" value="Unassembled WGS sequence"/>
</dbReference>
<keyword evidence="3" id="KW-1133">Transmembrane helix</keyword>
<accession>A0A7Y7QD93</accession>
<evidence type="ECO:0000313" key="6">
    <source>
        <dbReference type="Proteomes" id="UP000542889"/>
    </source>
</evidence>
<proteinExistence type="predicted"/>
<dbReference type="PROSITE" id="PS50977">
    <property type="entry name" value="HTH_TETR_2"/>
    <property type="match status" value="1"/>
</dbReference>
<dbReference type="GO" id="GO:0003677">
    <property type="term" value="F:DNA binding"/>
    <property type="evidence" value="ECO:0007669"/>
    <property type="project" value="UniProtKB-UniRule"/>
</dbReference>
<keyword evidence="1 2" id="KW-0238">DNA-binding</keyword>
<dbReference type="PANTHER" id="PTHR43479">
    <property type="entry name" value="ACREF/ENVCD OPERON REPRESSOR-RELATED"/>
    <property type="match status" value="1"/>
</dbReference>
<dbReference type="EMBL" id="JABXWP010000001">
    <property type="protein sequence ID" value="NVO86974.1"/>
    <property type="molecule type" value="Genomic_DNA"/>
</dbReference>
<evidence type="ECO:0000256" key="2">
    <source>
        <dbReference type="PROSITE-ProRule" id="PRU00335"/>
    </source>
</evidence>